<gene>
    <name evidence="4" type="ORF">PSAKL28_18270</name>
</gene>
<dbReference type="AlphaFoldDB" id="A0A077FCJ1"/>
<dbReference type="OrthoDB" id="7376250at2"/>
<dbReference type="SUPFAM" id="SSF55811">
    <property type="entry name" value="Nudix"/>
    <property type="match status" value="1"/>
</dbReference>
<evidence type="ECO:0000256" key="1">
    <source>
        <dbReference type="ARBA" id="ARBA00001946"/>
    </source>
</evidence>
<proteinExistence type="predicted"/>
<name>A0A077FCJ1_9PSED</name>
<dbReference type="Gene3D" id="3.90.79.10">
    <property type="entry name" value="Nucleoside Triphosphate Pyrophosphohydrolase"/>
    <property type="match status" value="1"/>
</dbReference>
<dbReference type="PROSITE" id="PS51462">
    <property type="entry name" value="NUDIX"/>
    <property type="match status" value="1"/>
</dbReference>
<accession>A0A077FCJ1</accession>
<dbReference type="CDD" id="cd04688">
    <property type="entry name" value="NUDIX_Hydrolase"/>
    <property type="match status" value="1"/>
</dbReference>
<dbReference type="InterPro" id="IPR020084">
    <property type="entry name" value="NUDIX_hydrolase_CS"/>
</dbReference>
<dbReference type="RefSeq" id="WP_038609328.1">
    <property type="nucleotide sequence ID" value="NZ_CP009048.1"/>
</dbReference>
<dbReference type="HOGENOM" id="CLU_037162_23_0_6"/>
<dbReference type="EMBL" id="CP009048">
    <property type="protein sequence ID" value="AIL61051.1"/>
    <property type="molecule type" value="Genomic_DNA"/>
</dbReference>
<dbReference type="Proteomes" id="UP000028931">
    <property type="component" value="Chromosome"/>
</dbReference>
<dbReference type="PROSITE" id="PS00893">
    <property type="entry name" value="NUDIX_BOX"/>
    <property type="match status" value="1"/>
</dbReference>
<sequence length="148" mass="16415">MSEHRIRALALCVFHHQGKILVNQFYDAESDQTLFRPIGGGIDFGERSVDAIAREVQEELNQSISDVRLLGTLESIFTYAGKPAHEIVQVYDAKFSDMSLYQQSCLIGHESDGAAFKATWRDSSSFTDTSPLVPEGLHDLLRAVSLLA</sequence>
<keyword evidence="2" id="KW-0378">Hydrolase</keyword>
<dbReference type="InterPro" id="IPR000086">
    <property type="entry name" value="NUDIX_hydrolase_dom"/>
</dbReference>
<organism evidence="4 5">
    <name type="scientific">Pseudomonas alkylphenolica</name>
    <dbReference type="NCBI Taxonomy" id="237609"/>
    <lineage>
        <taxon>Bacteria</taxon>
        <taxon>Pseudomonadati</taxon>
        <taxon>Pseudomonadota</taxon>
        <taxon>Gammaproteobacteria</taxon>
        <taxon>Pseudomonadales</taxon>
        <taxon>Pseudomonadaceae</taxon>
        <taxon>Pseudomonas</taxon>
    </lineage>
</organism>
<dbReference type="GO" id="GO:0016787">
    <property type="term" value="F:hydrolase activity"/>
    <property type="evidence" value="ECO:0007669"/>
    <property type="project" value="UniProtKB-KW"/>
</dbReference>
<evidence type="ECO:0000259" key="3">
    <source>
        <dbReference type="PROSITE" id="PS51462"/>
    </source>
</evidence>
<dbReference type="KEGG" id="palk:PSAKL28_18270"/>
<dbReference type="eggNOG" id="COG0494">
    <property type="taxonomic scope" value="Bacteria"/>
</dbReference>
<comment type="cofactor">
    <cofactor evidence="1">
        <name>Mg(2+)</name>
        <dbReference type="ChEBI" id="CHEBI:18420"/>
    </cofactor>
</comment>
<dbReference type="Pfam" id="PF00293">
    <property type="entry name" value="NUDIX"/>
    <property type="match status" value="1"/>
</dbReference>
<feature type="domain" description="Nudix hydrolase" evidence="3">
    <location>
        <begin position="4"/>
        <end position="145"/>
    </location>
</feature>
<reference evidence="4 5" key="1">
    <citation type="submission" date="2014-07" db="EMBL/GenBank/DDBJ databases">
        <authorList>
            <person name="Lee K."/>
            <person name="Lim J.Y."/>
            <person name="Hwang I."/>
        </authorList>
    </citation>
    <scope>NUCLEOTIDE SEQUENCE [LARGE SCALE GENOMIC DNA]</scope>
    <source>
        <strain evidence="4 5">KL28</strain>
    </source>
</reference>
<evidence type="ECO:0000313" key="4">
    <source>
        <dbReference type="EMBL" id="AIL61051.1"/>
    </source>
</evidence>
<evidence type="ECO:0000313" key="5">
    <source>
        <dbReference type="Proteomes" id="UP000028931"/>
    </source>
</evidence>
<evidence type="ECO:0000256" key="2">
    <source>
        <dbReference type="ARBA" id="ARBA00022801"/>
    </source>
</evidence>
<dbReference type="InterPro" id="IPR015797">
    <property type="entry name" value="NUDIX_hydrolase-like_dom_sf"/>
</dbReference>
<protein>
    <submittedName>
        <fullName evidence="4">MutT/nudix family protein</fullName>
    </submittedName>
</protein>